<evidence type="ECO:0000313" key="1">
    <source>
        <dbReference type="EMBL" id="KAF7333574.1"/>
    </source>
</evidence>
<dbReference type="EMBL" id="JACAZH010000054">
    <property type="protein sequence ID" value="KAF7333574.1"/>
    <property type="molecule type" value="Genomic_DNA"/>
</dbReference>
<evidence type="ECO:0000313" key="2">
    <source>
        <dbReference type="Proteomes" id="UP000623467"/>
    </source>
</evidence>
<proteinExistence type="predicted"/>
<organism evidence="1 2">
    <name type="scientific">Mycena sanguinolenta</name>
    <dbReference type="NCBI Taxonomy" id="230812"/>
    <lineage>
        <taxon>Eukaryota</taxon>
        <taxon>Fungi</taxon>
        <taxon>Dikarya</taxon>
        <taxon>Basidiomycota</taxon>
        <taxon>Agaricomycotina</taxon>
        <taxon>Agaricomycetes</taxon>
        <taxon>Agaricomycetidae</taxon>
        <taxon>Agaricales</taxon>
        <taxon>Marasmiineae</taxon>
        <taxon>Mycenaceae</taxon>
        <taxon>Mycena</taxon>
    </lineage>
</organism>
<gene>
    <name evidence="1" type="ORF">MSAN_02416400</name>
</gene>
<sequence>MSCGLGLDGLLSSKSTRVLRAPSLSFASPECHVALSFGLYSYAHLDPLLLDTPLQFDDLHLPQSDARTSNPDLCFGSESSLGTLPPLPSIHILILNVNTQIRSHDPLTATLLAAHTGVRTLDGLISAHSARLRPLEEYEHGSASARAHVPPQKRVPLAVESAVNASRSLCPTCMPLLGLTSLASISRHLPLLTSVPIESRRRISMDNNRRTTVVDPQEPLVPRYLNAHDSRVFATHVPKAHRPVLLPIRGCVSLVSFVWFCSCGQRGMGGSLGRARRGCRTNDESGAGDDVSWGVVLRDVPPLPPNLQVLECWCRYTVCRREREPAAALRNVHFRDS</sequence>
<protein>
    <submittedName>
        <fullName evidence="1">Uncharacterized protein</fullName>
    </submittedName>
</protein>
<dbReference type="Proteomes" id="UP000623467">
    <property type="component" value="Unassembled WGS sequence"/>
</dbReference>
<name>A0A8H6X3X4_9AGAR</name>
<dbReference type="AlphaFoldDB" id="A0A8H6X3X4"/>
<comment type="caution">
    <text evidence="1">The sequence shown here is derived from an EMBL/GenBank/DDBJ whole genome shotgun (WGS) entry which is preliminary data.</text>
</comment>
<keyword evidence="2" id="KW-1185">Reference proteome</keyword>
<reference evidence="1" key="1">
    <citation type="submission" date="2020-05" db="EMBL/GenBank/DDBJ databases">
        <title>Mycena genomes resolve the evolution of fungal bioluminescence.</title>
        <authorList>
            <person name="Tsai I.J."/>
        </authorList>
    </citation>
    <scope>NUCLEOTIDE SEQUENCE</scope>
    <source>
        <strain evidence="1">160909Yilan</strain>
    </source>
</reference>
<accession>A0A8H6X3X4</accession>